<dbReference type="PANTHER" id="PTHR22923:SF116">
    <property type="entry name" value="C1Q DOMAIN-CONTAINING PROTEIN"/>
    <property type="match status" value="1"/>
</dbReference>
<evidence type="ECO:0000313" key="8">
    <source>
        <dbReference type="RefSeq" id="XP_022291264.1"/>
    </source>
</evidence>
<dbReference type="InterPro" id="IPR001073">
    <property type="entry name" value="C1q_dom"/>
</dbReference>
<evidence type="ECO:0000259" key="6">
    <source>
        <dbReference type="PROSITE" id="PS50871"/>
    </source>
</evidence>
<dbReference type="Pfam" id="PF00386">
    <property type="entry name" value="C1q"/>
    <property type="match status" value="1"/>
</dbReference>
<dbReference type="RefSeq" id="XP_022291264.1">
    <property type="nucleotide sequence ID" value="XM_022435556.1"/>
</dbReference>
<dbReference type="PANTHER" id="PTHR22923">
    <property type="entry name" value="CEREBELLIN-RELATED"/>
    <property type="match status" value="1"/>
</dbReference>
<evidence type="ECO:0000256" key="1">
    <source>
        <dbReference type="ARBA" id="ARBA00004613"/>
    </source>
</evidence>
<evidence type="ECO:0000256" key="3">
    <source>
        <dbReference type="ARBA" id="ARBA00022729"/>
    </source>
</evidence>
<dbReference type="GeneID" id="111102707"/>
<reference evidence="8" key="1">
    <citation type="submission" date="2025-08" db="UniProtKB">
        <authorList>
            <consortium name="RefSeq"/>
        </authorList>
    </citation>
    <scope>IDENTIFICATION</scope>
    <source>
        <tissue evidence="8">Whole sample</tissue>
    </source>
</reference>
<organism evidence="7 8">
    <name type="scientific">Crassostrea virginica</name>
    <name type="common">Eastern oyster</name>
    <dbReference type="NCBI Taxonomy" id="6565"/>
    <lineage>
        <taxon>Eukaryota</taxon>
        <taxon>Metazoa</taxon>
        <taxon>Spiralia</taxon>
        <taxon>Lophotrochozoa</taxon>
        <taxon>Mollusca</taxon>
        <taxon>Bivalvia</taxon>
        <taxon>Autobranchia</taxon>
        <taxon>Pteriomorphia</taxon>
        <taxon>Ostreida</taxon>
        <taxon>Ostreoidea</taxon>
        <taxon>Ostreidae</taxon>
        <taxon>Crassostrea</taxon>
    </lineage>
</organism>
<name>A0A8B8AMG3_CRAVI</name>
<evidence type="ECO:0000256" key="2">
    <source>
        <dbReference type="ARBA" id="ARBA00022525"/>
    </source>
</evidence>
<dbReference type="OrthoDB" id="6153102at2759"/>
<keyword evidence="4" id="KW-0175">Coiled coil</keyword>
<dbReference type="Gene3D" id="2.60.120.40">
    <property type="match status" value="1"/>
</dbReference>
<gene>
    <name evidence="8" type="primary">LOC111102707</name>
</gene>
<evidence type="ECO:0000256" key="5">
    <source>
        <dbReference type="SAM" id="SignalP"/>
    </source>
</evidence>
<dbReference type="KEGG" id="cvn:111102707"/>
<keyword evidence="2" id="KW-0964">Secreted</keyword>
<accession>A0A8B8AMG3</accession>
<dbReference type="SMART" id="SM00110">
    <property type="entry name" value="C1Q"/>
    <property type="match status" value="1"/>
</dbReference>
<dbReference type="SUPFAM" id="SSF49842">
    <property type="entry name" value="TNF-like"/>
    <property type="match status" value="1"/>
</dbReference>
<dbReference type="PROSITE" id="PS50871">
    <property type="entry name" value="C1Q"/>
    <property type="match status" value="1"/>
</dbReference>
<feature type="domain" description="C1q" evidence="6">
    <location>
        <begin position="247"/>
        <end position="378"/>
    </location>
</feature>
<keyword evidence="7" id="KW-1185">Reference proteome</keyword>
<feature type="chain" id="PRO_5034975011" evidence="5">
    <location>
        <begin position="18"/>
        <end position="378"/>
    </location>
</feature>
<dbReference type="InterPro" id="IPR050822">
    <property type="entry name" value="Cerebellin_Synaptic_Org"/>
</dbReference>
<feature type="coiled-coil region" evidence="4">
    <location>
        <begin position="65"/>
        <end position="145"/>
    </location>
</feature>
<comment type="subcellular location">
    <subcellularLocation>
        <location evidence="1">Secreted</location>
    </subcellularLocation>
</comment>
<sequence>MKMICFYGLVFVAGIHSAAVSILTDEIPHNSTSVSMNEISAKNVDVFRQLLNPETLIRMTMVKNVHTLMKDMVTLQQNLAEAENKISSILSSTDREISELNKEVERLKIENDALKNSSNVHENEIMRLKENLENVTHNLADVKVEVRYLSITVFGIDTQIKEFDDGVEELKNWTKKNELEMMEKLLNYTGAISELETRHLKYIDDLNDTTIFLKADIDQYESAQLKMSAAVSSLELFRLNQTLSKCDVSTKIGFTASVSSTSSSWTGNTLIFPNVITNVGNGYNSSDGVFTAPRAGVYVFFVNVQSYSVETIYVDIVLNGVTKVRTMAYDSGDKDYYEAGPNLAVLSLQTGGRVWVKRYSGKGYYHDGPITTFSGFII</sequence>
<feature type="signal peptide" evidence="5">
    <location>
        <begin position="1"/>
        <end position="17"/>
    </location>
</feature>
<keyword evidence="3 5" id="KW-0732">Signal</keyword>
<proteinExistence type="predicted"/>
<evidence type="ECO:0000313" key="7">
    <source>
        <dbReference type="Proteomes" id="UP000694844"/>
    </source>
</evidence>
<dbReference type="InterPro" id="IPR008983">
    <property type="entry name" value="Tumour_necrosis_fac-like_dom"/>
</dbReference>
<dbReference type="Proteomes" id="UP000694844">
    <property type="component" value="Chromosome 7"/>
</dbReference>
<dbReference type="GO" id="GO:0005576">
    <property type="term" value="C:extracellular region"/>
    <property type="evidence" value="ECO:0007669"/>
    <property type="project" value="UniProtKB-SubCell"/>
</dbReference>
<dbReference type="AlphaFoldDB" id="A0A8B8AMG3"/>
<dbReference type="PRINTS" id="PR00007">
    <property type="entry name" value="COMPLEMNTC1Q"/>
</dbReference>
<evidence type="ECO:0000256" key="4">
    <source>
        <dbReference type="SAM" id="Coils"/>
    </source>
</evidence>
<protein>
    <submittedName>
        <fullName evidence="8">Uncharacterized protein LOC111102707</fullName>
    </submittedName>
</protein>